<keyword evidence="1" id="KW-0472">Membrane</keyword>
<dbReference type="PANTHER" id="PTHR43649">
    <property type="entry name" value="ARABINOSE-BINDING PROTEIN-RELATED"/>
    <property type="match status" value="1"/>
</dbReference>
<gene>
    <name evidence="2" type="ORF">G1C95_1408</name>
</gene>
<reference evidence="2 3" key="1">
    <citation type="submission" date="2020-02" db="EMBL/GenBank/DDBJ databases">
        <title>Characterization of phylogenetic diversity of novel bifidobacterial species isolated in Czech ZOOs.</title>
        <authorList>
            <person name="Lugli G.A."/>
            <person name="Vera N.B."/>
            <person name="Ventura M."/>
        </authorList>
    </citation>
    <scope>NUCLEOTIDE SEQUENCE [LARGE SCALE GENOMIC DNA]</scope>
    <source>
        <strain evidence="2 3">DSM 109957</strain>
    </source>
</reference>
<dbReference type="AlphaFoldDB" id="A0A7Y0EPU0"/>
<feature type="transmembrane region" description="Helical" evidence="1">
    <location>
        <begin position="12"/>
        <end position="32"/>
    </location>
</feature>
<dbReference type="RefSeq" id="WP_169172265.1">
    <property type="nucleotide sequence ID" value="NZ_JAAIII010000004.1"/>
</dbReference>
<dbReference type="EMBL" id="JAAIII010000004">
    <property type="protein sequence ID" value="NMM94221.1"/>
    <property type="molecule type" value="Genomic_DNA"/>
</dbReference>
<proteinExistence type="predicted"/>
<dbReference type="Gene3D" id="3.40.190.10">
    <property type="entry name" value="Periplasmic binding protein-like II"/>
    <property type="match status" value="2"/>
</dbReference>
<evidence type="ECO:0000313" key="2">
    <source>
        <dbReference type="EMBL" id="NMM94221.1"/>
    </source>
</evidence>
<comment type="caution">
    <text evidence="2">The sequence shown here is derived from an EMBL/GenBank/DDBJ whole genome shotgun (WGS) entry which is preliminary data.</text>
</comment>
<keyword evidence="1" id="KW-1133">Transmembrane helix</keyword>
<keyword evidence="1" id="KW-0812">Transmembrane</keyword>
<evidence type="ECO:0000256" key="1">
    <source>
        <dbReference type="SAM" id="Phobius"/>
    </source>
</evidence>
<evidence type="ECO:0000313" key="3">
    <source>
        <dbReference type="Proteomes" id="UP000532194"/>
    </source>
</evidence>
<dbReference type="Proteomes" id="UP000532194">
    <property type="component" value="Unassembled WGS sequence"/>
</dbReference>
<accession>A0A7Y0EPU0</accession>
<sequence>MTRASAKRGMRILLCVICALAVVAGGIGWYLIRAKQNSSPLVIAYAHEDGRQSVATTQWAQRVAAACDCDIIWRDVTPNSIEAQHVYGMYTPYNSDPELKDLAQPDVFVSFAPVTGRDAIARGQSDDYLNLRKYLKRMPNVTRYFQEVPQAFETAQQADGSILSIPGDAGEDYDGSTVHMFINRTWLNRLGLSVPTTWAQLKDVLTAFRDGDPNGNGGHDEIPFAIRPTEDNSRESTATFSNDGWQLLLNSTGMTTQLNEQAGQNLFVVEHAAIQDVATSDAMRRVGNYLADLASEGLVPKESFARSYALKRYNEAMANAAQGKTDATNPVPDVSATFVGTTFAEYESQLASATPLVGVAFAFDTSAFGDNADQYESFPVPAEHDGIQPVWDRSGRTRFNLTGVSVRADSWHRDDALQAVDALFDETISFAQFYGEDHIEISHSNGHTTVNVQGDGTYPSGYGRSFVGWIRPGTIITGDKPRERYLAADKPYREIYRRMGSNGVLPMGMYAPQIGGTGIGSPTDEWLAEQVCNASAGFDRDASWNAYVQSMNEDYGRADNARDWQKEYDQYMKRDQTLR</sequence>
<keyword evidence="3" id="KW-1185">Reference proteome</keyword>
<dbReference type="InterPro" id="IPR050490">
    <property type="entry name" value="Bact_solute-bd_prot1"/>
</dbReference>
<dbReference type="SUPFAM" id="SSF53850">
    <property type="entry name" value="Periplasmic binding protein-like II"/>
    <property type="match status" value="1"/>
</dbReference>
<protein>
    <submittedName>
        <fullName evidence="2">Family 1 extracellular solute-binding protein</fullName>
    </submittedName>
</protein>
<name>A0A7Y0EPU0_9BIFI</name>
<dbReference type="PANTHER" id="PTHR43649:SF12">
    <property type="entry name" value="DIACETYLCHITOBIOSE BINDING PROTEIN DASA"/>
    <property type="match status" value="1"/>
</dbReference>
<organism evidence="2 3">
    <name type="scientific">Bifidobacterium oedipodis</name>
    <dbReference type="NCBI Taxonomy" id="2675322"/>
    <lineage>
        <taxon>Bacteria</taxon>
        <taxon>Bacillati</taxon>
        <taxon>Actinomycetota</taxon>
        <taxon>Actinomycetes</taxon>
        <taxon>Bifidobacteriales</taxon>
        <taxon>Bifidobacteriaceae</taxon>
        <taxon>Bifidobacterium</taxon>
    </lineage>
</organism>